<feature type="chain" id="PRO_5043539343" evidence="1">
    <location>
        <begin position="24"/>
        <end position="232"/>
    </location>
</feature>
<keyword evidence="1" id="KW-0732">Signal</keyword>
<keyword evidence="3" id="KW-1185">Reference proteome</keyword>
<comment type="caution">
    <text evidence="2">The sequence shown here is derived from an EMBL/GenBank/DDBJ whole genome shotgun (WGS) entry which is preliminary data.</text>
</comment>
<evidence type="ECO:0000313" key="2">
    <source>
        <dbReference type="EMBL" id="CAL1541222.1"/>
    </source>
</evidence>
<gene>
    <name evidence="2" type="ORF">GSLYS_00014859001</name>
</gene>
<name>A0AAV2I6R2_LYMST</name>
<evidence type="ECO:0000256" key="1">
    <source>
        <dbReference type="SAM" id="SignalP"/>
    </source>
</evidence>
<sequence>MTSHLFYLAFVTCLIVSPLPTSGTNIWTDILTCVKALENQTLSENGNFTVNSTANGTSMEEPADQQFSMMKLFSIICGDKDGFVQCLDTSLKQSSDSVTQMVGSLFDPKMVTLAYAGLCSNISAIEQGGGDVLSCLSKVRMAPCQNEMADYFFYMGVVKKFAPPSEQLSRTTMETLLCSVTFQRRQCEVKALRQCSASLADVMEQFYRQTQPDACAALDKENELNQENNVQQ</sequence>
<organism evidence="2 3">
    <name type="scientific">Lymnaea stagnalis</name>
    <name type="common">Great pond snail</name>
    <name type="synonym">Helix stagnalis</name>
    <dbReference type="NCBI Taxonomy" id="6523"/>
    <lineage>
        <taxon>Eukaryota</taxon>
        <taxon>Metazoa</taxon>
        <taxon>Spiralia</taxon>
        <taxon>Lophotrochozoa</taxon>
        <taxon>Mollusca</taxon>
        <taxon>Gastropoda</taxon>
        <taxon>Heterobranchia</taxon>
        <taxon>Euthyneura</taxon>
        <taxon>Panpulmonata</taxon>
        <taxon>Hygrophila</taxon>
        <taxon>Lymnaeoidea</taxon>
        <taxon>Lymnaeidae</taxon>
        <taxon>Lymnaea</taxon>
    </lineage>
</organism>
<accession>A0AAV2I6R2</accession>
<dbReference type="Proteomes" id="UP001497497">
    <property type="component" value="Unassembled WGS sequence"/>
</dbReference>
<feature type="signal peptide" evidence="1">
    <location>
        <begin position="1"/>
        <end position="23"/>
    </location>
</feature>
<protein>
    <submittedName>
        <fullName evidence="2">Uncharacterized protein</fullName>
    </submittedName>
</protein>
<evidence type="ECO:0000313" key="3">
    <source>
        <dbReference type="Proteomes" id="UP001497497"/>
    </source>
</evidence>
<proteinExistence type="predicted"/>
<dbReference type="EMBL" id="CAXITT010000420">
    <property type="protein sequence ID" value="CAL1541222.1"/>
    <property type="molecule type" value="Genomic_DNA"/>
</dbReference>
<dbReference type="AlphaFoldDB" id="A0AAV2I6R2"/>
<reference evidence="2 3" key="1">
    <citation type="submission" date="2024-04" db="EMBL/GenBank/DDBJ databases">
        <authorList>
            <consortium name="Genoscope - CEA"/>
            <person name="William W."/>
        </authorList>
    </citation>
    <scope>NUCLEOTIDE SEQUENCE [LARGE SCALE GENOMIC DNA]</scope>
</reference>